<evidence type="ECO:0000313" key="3">
    <source>
        <dbReference type="Proteomes" id="UP001560685"/>
    </source>
</evidence>
<keyword evidence="3" id="KW-1185">Reference proteome</keyword>
<dbReference type="InterPro" id="IPR037523">
    <property type="entry name" value="VOC_core"/>
</dbReference>
<evidence type="ECO:0000313" key="2">
    <source>
        <dbReference type="EMBL" id="MEX6632757.1"/>
    </source>
</evidence>
<protein>
    <submittedName>
        <fullName evidence="2">VOC family protein</fullName>
    </submittedName>
</protein>
<organism evidence="2 3">
    <name type="scientific">Hyphococcus lacteus</name>
    <dbReference type="NCBI Taxonomy" id="3143536"/>
    <lineage>
        <taxon>Bacteria</taxon>
        <taxon>Pseudomonadati</taxon>
        <taxon>Pseudomonadota</taxon>
        <taxon>Alphaproteobacteria</taxon>
        <taxon>Parvularculales</taxon>
        <taxon>Parvularculaceae</taxon>
        <taxon>Hyphococcus</taxon>
    </lineage>
</organism>
<reference evidence="2 3" key="1">
    <citation type="submission" date="2024-05" db="EMBL/GenBank/DDBJ databases">
        <title>Three bacterial strains, DH-69, EH-24, and ECK-19 isolated from coastal sediments.</title>
        <authorList>
            <person name="Ye Y.-Q."/>
            <person name="Du Z.-J."/>
        </authorList>
    </citation>
    <scope>NUCLEOTIDE SEQUENCE [LARGE SCALE GENOMIC DNA]</scope>
    <source>
        <strain evidence="2 3">ECK-19</strain>
    </source>
</reference>
<dbReference type="RefSeq" id="WP_369312686.1">
    <property type="nucleotide sequence ID" value="NZ_JBEHZE010000001.1"/>
</dbReference>
<comment type="caution">
    <text evidence="2">The sequence shown here is derived from an EMBL/GenBank/DDBJ whole genome shotgun (WGS) entry which is preliminary data.</text>
</comment>
<dbReference type="CDD" id="cd07247">
    <property type="entry name" value="SgaA_N_like"/>
    <property type="match status" value="1"/>
</dbReference>
<dbReference type="Proteomes" id="UP001560685">
    <property type="component" value="Unassembled WGS sequence"/>
</dbReference>
<dbReference type="InterPro" id="IPR029068">
    <property type="entry name" value="Glyas_Bleomycin-R_OHBP_Dase"/>
</dbReference>
<dbReference type="SUPFAM" id="SSF54593">
    <property type="entry name" value="Glyoxalase/Bleomycin resistance protein/Dihydroxybiphenyl dioxygenase"/>
    <property type="match status" value="1"/>
</dbReference>
<dbReference type="Gene3D" id="3.10.180.10">
    <property type="entry name" value="2,3-Dihydroxybiphenyl 1,2-Dioxygenase, domain 1"/>
    <property type="match status" value="1"/>
</dbReference>
<dbReference type="InterPro" id="IPR004360">
    <property type="entry name" value="Glyas_Fos-R_dOase_dom"/>
</dbReference>
<feature type="domain" description="VOC" evidence="1">
    <location>
        <begin position="7"/>
        <end position="113"/>
    </location>
</feature>
<proteinExistence type="predicted"/>
<name>A0ABV3Z3D1_9PROT</name>
<gene>
    <name evidence="2" type="ORF">ABFZ84_04275</name>
</gene>
<dbReference type="Pfam" id="PF00903">
    <property type="entry name" value="Glyoxalase"/>
    <property type="match status" value="1"/>
</dbReference>
<dbReference type="PANTHER" id="PTHR33993:SF1">
    <property type="entry name" value="GLYOXALASE FAMILY PROTEIN"/>
    <property type="match status" value="1"/>
</dbReference>
<evidence type="ECO:0000259" key="1">
    <source>
        <dbReference type="PROSITE" id="PS51819"/>
    </source>
</evidence>
<sequence>MTHTNNHIDYVEFVAADLGAVKAFYEKAFGWEFEIWGEEYISFKSAGLEGGFHRAEKPSPAGALIILYADDLEASEKNVVEAGGEITERHEFPGGRRFHFRDPAGNILGVWTITN</sequence>
<accession>A0ABV3Z3D1</accession>
<dbReference type="EMBL" id="JBEHZE010000001">
    <property type="protein sequence ID" value="MEX6632757.1"/>
    <property type="molecule type" value="Genomic_DNA"/>
</dbReference>
<dbReference type="PANTHER" id="PTHR33993">
    <property type="entry name" value="GLYOXALASE-RELATED"/>
    <property type="match status" value="1"/>
</dbReference>
<dbReference type="InterPro" id="IPR052164">
    <property type="entry name" value="Anthracycline_SecMetBiosynth"/>
</dbReference>
<dbReference type="PROSITE" id="PS51819">
    <property type="entry name" value="VOC"/>
    <property type="match status" value="1"/>
</dbReference>